<keyword evidence="1" id="KW-0812">Transmembrane</keyword>
<accession>A0A0F9R1A7</accession>
<comment type="caution">
    <text evidence="2">The sequence shown here is derived from an EMBL/GenBank/DDBJ whole genome shotgun (WGS) entry which is preliminary data.</text>
</comment>
<gene>
    <name evidence="2" type="ORF">LCGC14_0651740</name>
</gene>
<feature type="transmembrane region" description="Helical" evidence="1">
    <location>
        <begin position="76"/>
        <end position="98"/>
    </location>
</feature>
<feature type="transmembrane region" description="Helical" evidence="1">
    <location>
        <begin position="7"/>
        <end position="24"/>
    </location>
</feature>
<keyword evidence="1" id="KW-0472">Membrane</keyword>
<dbReference type="EMBL" id="LAZR01001216">
    <property type="protein sequence ID" value="KKN48539.1"/>
    <property type="molecule type" value="Genomic_DNA"/>
</dbReference>
<dbReference type="NCBIfam" id="NF038065">
    <property type="entry name" value="Pr6Pr"/>
    <property type="match status" value="1"/>
</dbReference>
<evidence type="ECO:0008006" key="3">
    <source>
        <dbReference type="Google" id="ProtNLM"/>
    </source>
</evidence>
<feature type="transmembrane region" description="Helical" evidence="1">
    <location>
        <begin position="177"/>
        <end position="197"/>
    </location>
</feature>
<keyword evidence="1" id="KW-1133">Transmembrane helix</keyword>
<organism evidence="2">
    <name type="scientific">marine sediment metagenome</name>
    <dbReference type="NCBI Taxonomy" id="412755"/>
    <lineage>
        <taxon>unclassified sequences</taxon>
        <taxon>metagenomes</taxon>
        <taxon>ecological metagenomes</taxon>
    </lineage>
</organism>
<reference evidence="2" key="1">
    <citation type="journal article" date="2015" name="Nature">
        <title>Complex archaea that bridge the gap between prokaryotes and eukaryotes.</title>
        <authorList>
            <person name="Spang A."/>
            <person name="Saw J.H."/>
            <person name="Jorgensen S.L."/>
            <person name="Zaremba-Niedzwiedzka K."/>
            <person name="Martijn J."/>
            <person name="Lind A.E."/>
            <person name="van Eijk R."/>
            <person name="Schleper C."/>
            <person name="Guy L."/>
            <person name="Ettema T.J."/>
        </authorList>
    </citation>
    <scope>NUCLEOTIDE SEQUENCE</scope>
</reference>
<dbReference type="AlphaFoldDB" id="A0A0F9R1A7"/>
<evidence type="ECO:0000313" key="2">
    <source>
        <dbReference type="EMBL" id="KKN48539.1"/>
    </source>
</evidence>
<proteinExistence type="predicted"/>
<evidence type="ECO:0000256" key="1">
    <source>
        <dbReference type="SAM" id="Phobius"/>
    </source>
</evidence>
<sequence>MKKNLELVGILLGWFAVIGQFILMLQNRVTDVPETIFRFFSFFTILTNTLVALYLTSKYFGFSNGLLSIFSRKSTLTALTTFILLVGTVYQLILRGIWEPEGLQRIIDELLHTIIPVYFLVYWYLYASASDIRLRPTLYWLLYPLLYFVFVIVKGHFSGFYPYPFLNANEIGYLGVAKSFLTILGITLLLMSLLVFFGRKK</sequence>
<feature type="transmembrane region" description="Helical" evidence="1">
    <location>
        <begin position="138"/>
        <end position="157"/>
    </location>
</feature>
<name>A0A0F9R1A7_9ZZZZ</name>
<protein>
    <recommendedName>
        <fullName evidence="3">FAR-17a/AIG1-like protein</fullName>
    </recommendedName>
</protein>
<feature type="transmembrane region" description="Helical" evidence="1">
    <location>
        <begin position="110"/>
        <end position="126"/>
    </location>
</feature>
<dbReference type="InterPro" id="IPR049713">
    <property type="entry name" value="Pr6Pr-like"/>
</dbReference>
<feature type="transmembrane region" description="Helical" evidence="1">
    <location>
        <begin position="36"/>
        <end position="55"/>
    </location>
</feature>